<keyword evidence="8" id="KW-0764">Sulfate transport</keyword>
<feature type="compositionally biased region" description="Low complexity" evidence="10">
    <location>
        <begin position="270"/>
        <end position="287"/>
    </location>
</feature>
<comment type="subcellular location">
    <subcellularLocation>
        <location evidence="1">Membrane</location>
        <topology evidence="1">Multi-pass membrane protein</topology>
    </subcellularLocation>
</comment>
<feature type="compositionally biased region" description="Polar residues" evidence="10">
    <location>
        <begin position="258"/>
        <end position="269"/>
    </location>
</feature>
<feature type="transmembrane region" description="Helical" evidence="11">
    <location>
        <begin position="78"/>
        <end position="100"/>
    </location>
</feature>
<keyword evidence="4" id="KW-0997">Cell inner membrane</keyword>
<sequence>MIREFAAGIRTLLRGFGLWRTRPGLMNLGLIPAIITIVVLGAVLLPLALNMTSISAWITPFAEEWPAPWKGLVRGAVGFVVVVASLALASAVFTALTLTIGDPFYQRIWHAVEVELGDAPPEDGGGFWTTVAEGLRLVVLGILIAILVLLIGLIPAVGGFLGPVAGVVLTGRLLARELTGRAFDARDLSPADRAALFSGSRARVLGFGVATQLCFLTPGGAVVVMPVAVAGSTMLARDMLARTPLPSGSDPSTSSGTQNLSSGTQNSSLGTQASGSGTPATGSGTHSLPPRTGAV</sequence>
<protein>
    <submittedName>
        <fullName evidence="12">EI24 domain-containing protein</fullName>
    </submittedName>
</protein>
<dbReference type="Pfam" id="PF07264">
    <property type="entry name" value="EI24"/>
    <property type="match status" value="1"/>
</dbReference>
<accession>A0AAU7VV97</accession>
<feature type="transmembrane region" description="Helical" evidence="11">
    <location>
        <begin position="30"/>
        <end position="58"/>
    </location>
</feature>
<dbReference type="EMBL" id="CP158357">
    <property type="protein sequence ID" value="XBX78013.1"/>
    <property type="molecule type" value="Genomic_DNA"/>
</dbReference>
<evidence type="ECO:0000256" key="4">
    <source>
        <dbReference type="ARBA" id="ARBA00022519"/>
    </source>
</evidence>
<keyword evidence="2" id="KW-0813">Transport</keyword>
<evidence type="ECO:0000256" key="6">
    <source>
        <dbReference type="ARBA" id="ARBA00022692"/>
    </source>
</evidence>
<evidence type="ECO:0000256" key="1">
    <source>
        <dbReference type="ARBA" id="ARBA00004141"/>
    </source>
</evidence>
<evidence type="ECO:0000256" key="11">
    <source>
        <dbReference type="SAM" id="Phobius"/>
    </source>
</evidence>
<dbReference type="GO" id="GO:0019344">
    <property type="term" value="P:cysteine biosynthetic process"/>
    <property type="evidence" value="ECO:0007669"/>
    <property type="project" value="TreeGrafter"/>
</dbReference>
<feature type="compositionally biased region" description="Low complexity" evidence="10">
    <location>
        <begin position="243"/>
        <end position="257"/>
    </location>
</feature>
<keyword evidence="6 11" id="KW-0812">Transmembrane</keyword>
<keyword evidence="5" id="KW-0028">Amino-acid biosynthesis</keyword>
<feature type="region of interest" description="Disordered" evidence="10">
    <location>
        <begin position="242"/>
        <end position="295"/>
    </location>
</feature>
<dbReference type="RefSeq" id="WP_350351402.1">
    <property type="nucleotide sequence ID" value="NZ_CP158357.1"/>
</dbReference>
<evidence type="ECO:0000313" key="12">
    <source>
        <dbReference type="EMBL" id="XBX78013.1"/>
    </source>
</evidence>
<dbReference type="GO" id="GO:0009675">
    <property type="term" value="F:high-affinity sulfate:proton symporter activity"/>
    <property type="evidence" value="ECO:0007669"/>
    <property type="project" value="TreeGrafter"/>
</dbReference>
<proteinExistence type="predicted"/>
<reference evidence="12" key="1">
    <citation type="submission" date="2024-06" db="EMBL/GenBank/DDBJ databases">
        <title>Draft genome sequence of Microbacterium sp. strain A8/3-1, isolated from Oxytropis tragacanthoides Fisch. ex DC. Root nodules in the Altai region of Russia.</title>
        <authorList>
            <person name="Sazanova A."/>
            <person name="Guro P."/>
            <person name="Kuznetsova I."/>
            <person name="Belimov A."/>
            <person name="Safronova V."/>
        </authorList>
    </citation>
    <scope>NUCLEOTIDE SEQUENCE</scope>
    <source>
        <strain evidence="12">A8/3-1</strain>
    </source>
</reference>
<evidence type="ECO:0000256" key="5">
    <source>
        <dbReference type="ARBA" id="ARBA00022605"/>
    </source>
</evidence>
<evidence type="ECO:0000256" key="9">
    <source>
        <dbReference type="ARBA" id="ARBA00023136"/>
    </source>
</evidence>
<dbReference type="InterPro" id="IPR050480">
    <property type="entry name" value="CysZ-like"/>
</dbReference>
<dbReference type="AlphaFoldDB" id="A0AAU7VV97"/>
<feature type="transmembrane region" description="Helical" evidence="11">
    <location>
        <begin position="204"/>
        <end position="229"/>
    </location>
</feature>
<organism evidence="12">
    <name type="scientific">Microbacterium sp. A8/3-1</name>
    <dbReference type="NCBI Taxonomy" id="3160749"/>
    <lineage>
        <taxon>Bacteria</taxon>
        <taxon>Bacillati</taxon>
        <taxon>Actinomycetota</taxon>
        <taxon>Actinomycetes</taxon>
        <taxon>Micrococcales</taxon>
        <taxon>Microbacteriaceae</taxon>
        <taxon>Microbacterium</taxon>
    </lineage>
</organism>
<gene>
    <name evidence="12" type="ORF">ABS642_19180</name>
</gene>
<dbReference type="PANTHER" id="PTHR37468">
    <property type="entry name" value="SULFATE TRANSPORTER CYSZ"/>
    <property type="match status" value="1"/>
</dbReference>
<evidence type="ECO:0000256" key="7">
    <source>
        <dbReference type="ARBA" id="ARBA00022989"/>
    </source>
</evidence>
<feature type="transmembrane region" description="Helical" evidence="11">
    <location>
        <begin position="137"/>
        <end position="161"/>
    </location>
</feature>
<evidence type="ECO:0000256" key="10">
    <source>
        <dbReference type="SAM" id="MobiDB-lite"/>
    </source>
</evidence>
<dbReference type="GO" id="GO:0000103">
    <property type="term" value="P:sulfate assimilation"/>
    <property type="evidence" value="ECO:0007669"/>
    <property type="project" value="TreeGrafter"/>
</dbReference>
<evidence type="ECO:0000256" key="3">
    <source>
        <dbReference type="ARBA" id="ARBA00022475"/>
    </source>
</evidence>
<name>A0AAU7VV97_9MICO</name>
<evidence type="ECO:0000256" key="8">
    <source>
        <dbReference type="ARBA" id="ARBA00023032"/>
    </source>
</evidence>
<dbReference type="PANTHER" id="PTHR37468:SF1">
    <property type="entry name" value="SULFATE TRANSPORTER CYSZ"/>
    <property type="match status" value="1"/>
</dbReference>
<keyword evidence="3" id="KW-1003">Cell membrane</keyword>
<dbReference type="GO" id="GO:0005886">
    <property type="term" value="C:plasma membrane"/>
    <property type="evidence" value="ECO:0007669"/>
    <property type="project" value="TreeGrafter"/>
</dbReference>
<keyword evidence="7 11" id="KW-1133">Transmembrane helix</keyword>
<dbReference type="InterPro" id="IPR059112">
    <property type="entry name" value="CysZ/EI24"/>
</dbReference>
<keyword evidence="9 11" id="KW-0472">Membrane</keyword>
<evidence type="ECO:0000256" key="2">
    <source>
        <dbReference type="ARBA" id="ARBA00022448"/>
    </source>
</evidence>